<evidence type="ECO:0000313" key="1">
    <source>
        <dbReference type="EMBL" id="KAK8213373.1"/>
    </source>
</evidence>
<organism evidence="1 2">
    <name type="scientific">Zalaria obscura</name>
    <dbReference type="NCBI Taxonomy" id="2024903"/>
    <lineage>
        <taxon>Eukaryota</taxon>
        <taxon>Fungi</taxon>
        <taxon>Dikarya</taxon>
        <taxon>Ascomycota</taxon>
        <taxon>Pezizomycotina</taxon>
        <taxon>Dothideomycetes</taxon>
        <taxon>Dothideomycetidae</taxon>
        <taxon>Dothideales</taxon>
        <taxon>Zalariaceae</taxon>
        <taxon>Zalaria</taxon>
    </lineage>
</organism>
<sequence>MDAFWAAPPVTRSLVAAAVLFSCTVYSGILNPYYVVFIRRFVLKLPVPQLWRLITPFFLTGPKLGIVLDPYFIYTYGSVLETESSRFSQPGDFLVYLLFIAGVVLITGGFLLQSILFLQPLILALAYTYAQDNPTRRITFYIVTFQVKYLPYAMLLMTFVMSSPNEALHQGTGLFAAHLYDFLTRIWPTFGGGRNPIRTPQAIRRWFVKPPGAGTQRGYGTAFQGRPAGSQGQTAGSGRTGGWTSGFSSGSWGSMGPGRRLGGD</sequence>
<protein>
    <submittedName>
        <fullName evidence="1">Uncharacterized protein</fullName>
    </submittedName>
</protein>
<name>A0ACC3SGZ1_9PEZI</name>
<evidence type="ECO:0000313" key="2">
    <source>
        <dbReference type="Proteomes" id="UP001320706"/>
    </source>
</evidence>
<dbReference type="EMBL" id="JAMKPW020000011">
    <property type="protein sequence ID" value="KAK8213373.1"/>
    <property type="molecule type" value="Genomic_DNA"/>
</dbReference>
<proteinExistence type="predicted"/>
<dbReference type="Proteomes" id="UP001320706">
    <property type="component" value="Unassembled WGS sequence"/>
</dbReference>
<comment type="caution">
    <text evidence="1">The sequence shown here is derived from an EMBL/GenBank/DDBJ whole genome shotgun (WGS) entry which is preliminary data.</text>
</comment>
<reference evidence="1" key="1">
    <citation type="submission" date="2024-02" db="EMBL/GenBank/DDBJ databases">
        <title>Metagenome Assembled Genome of Zalaria obscura JY119.</title>
        <authorList>
            <person name="Vighnesh L."/>
            <person name="Jagadeeshwari U."/>
            <person name="Venkata Ramana C."/>
            <person name="Sasikala C."/>
        </authorList>
    </citation>
    <scope>NUCLEOTIDE SEQUENCE</scope>
    <source>
        <strain evidence="1">JY119</strain>
    </source>
</reference>
<accession>A0ACC3SGZ1</accession>
<keyword evidence="2" id="KW-1185">Reference proteome</keyword>
<gene>
    <name evidence="1" type="ORF">M8818_002672</name>
</gene>